<evidence type="ECO:0000313" key="1">
    <source>
        <dbReference type="EnsemblMetazoa" id="PPA34536.1"/>
    </source>
</evidence>
<gene>
    <name evidence="1" type="primary">WBGene00272905</name>
</gene>
<evidence type="ECO:0000313" key="2">
    <source>
        <dbReference type="Proteomes" id="UP000005239"/>
    </source>
</evidence>
<accession>A0A2A6C5T1</accession>
<dbReference type="AlphaFoldDB" id="A0A2A6C5T1"/>
<protein>
    <submittedName>
        <fullName evidence="1">Uncharacterized protein</fullName>
    </submittedName>
</protein>
<dbReference type="EnsemblMetazoa" id="PPA34536.1">
    <property type="protein sequence ID" value="PPA34536.1"/>
    <property type="gene ID" value="WBGene00272905"/>
</dbReference>
<sequence>MCASTPPCAREIALSDLPPKVIHAIIPHAGDPHSLRLISPKWNGQVLEYLSTNKKPIEALRVVEENLEHFGATEWSKTGEYGPGGNVVRIYAPGQSIVKSPLMDPYRDWNDDWRNGSLFSNFYNNPLQALLQYIHFPLFFTLCIILNIFGNVAKNRALEREFQGKPRAREKLGRRRIERLFDSCSSIGVLRVRNVDRKTLDIIRRCLCSVRIERVDIRVKRSMLDFPRNDAKYVDMMEADAREMSKKHSVEKGVFVDGYLTD</sequence>
<keyword evidence="2" id="KW-1185">Reference proteome</keyword>
<reference evidence="2" key="1">
    <citation type="journal article" date="2008" name="Nat. Genet.">
        <title>The Pristionchus pacificus genome provides a unique perspective on nematode lifestyle and parasitism.</title>
        <authorList>
            <person name="Dieterich C."/>
            <person name="Clifton S.W."/>
            <person name="Schuster L.N."/>
            <person name="Chinwalla A."/>
            <person name="Delehaunty K."/>
            <person name="Dinkelacker I."/>
            <person name="Fulton L."/>
            <person name="Fulton R."/>
            <person name="Godfrey J."/>
            <person name="Minx P."/>
            <person name="Mitreva M."/>
            <person name="Roeseler W."/>
            <person name="Tian H."/>
            <person name="Witte H."/>
            <person name="Yang S.P."/>
            <person name="Wilson R.K."/>
            <person name="Sommer R.J."/>
        </authorList>
    </citation>
    <scope>NUCLEOTIDE SEQUENCE [LARGE SCALE GENOMIC DNA]</scope>
    <source>
        <strain evidence="2">PS312</strain>
    </source>
</reference>
<name>A0A2A6C5T1_PRIPA</name>
<reference evidence="1" key="2">
    <citation type="submission" date="2022-06" db="UniProtKB">
        <authorList>
            <consortium name="EnsemblMetazoa"/>
        </authorList>
    </citation>
    <scope>IDENTIFICATION</scope>
    <source>
        <strain evidence="1">PS312</strain>
    </source>
</reference>
<dbReference type="Proteomes" id="UP000005239">
    <property type="component" value="Unassembled WGS sequence"/>
</dbReference>
<organism evidence="1 2">
    <name type="scientific">Pristionchus pacificus</name>
    <name type="common">Parasitic nematode worm</name>
    <dbReference type="NCBI Taxonomy" id="54126"/>
    <lineage>
        <taxon>Eukaryota</taxon>
        <taxon>Metazoa</taxon>
        <taxon>Ecdysozoa</taxon>
        <taxon>Nematoda</taxon>
        <taxon>Chromadorea</taxon>
        <taxon>Rhabditida</taxon>
        <taxon>Rhabditina</taxon>
        <taxon>Diplogasteromorpha</taxon>
        <taxon>Diplogasteroidea</taxon>
        <taxon>Neodiplogasteridae</taxon>
        <taxon>Pristionchus</taxon>
    </lineage>
</organism>
<proteinExistence type="predicted"/>
<accession>A0A8R1YME6</accession>